<name>A0A6I4LTR5_9SPHN</name>
<dbReference type="CDD" id="cd01301">
    <property type="entry name" value="rDP_like"/>
    <property type="match status" value="1"/>
</dbReference>
<dbReference type="GO" id="GO:0006508">
    <property type="term" value="P:proteolysis"/>
    <property type="evidence" value="ECO:0007669"/>
    <property type="project" value="InterPro"/>
</dbReference>
<dbReference type="Pfam" id="PF01244">
    <property type="entry name" value="Peptidase_M19"/>
    <property type="match status" value="1"/>
</dbReference>
<dbReference type="PROSITE" id="PS51365">
    <property type="entry name" value="RENAL_DIPEPTIDASE_2"/>
    <property type="match status" value="1"/>
</dbReference>
<dbReference type="PANTHER" id="PTHR10443:SF12">
    <property type="entry name" value="DIPEPTIDASE"/>
    <property type="match status" value="1"/>
</dbReference>
<dbReference type="PANTHER" id="PTHR10443">
    <property type="entry name" value="MICROSOMAL DIPEPTIDASE"/>
    <property type="match status" value="1"/>
</dbReference>
<proteinExistence type="predicted"/>
<dbReference type="Proteomes" id="UP000471147">
    <property type="component" value="Unassembled WGS sequence"/>
</dbReference>
<dbReference type="Gene3D" id="3.20.20.140">
    <property type="entry name" value="Metal-dependent hydrolases"/>
    <property type="match status" value="1"/>
</dbReference>
<dbReference type="SUPFAM" id="SSF51556">
    <property type="entry name" value="Metallo-dependent hydrolases"/>
    <property type="match status" value="1"/>
</dbReference>
<keyword evidence="3" id="KW-1185">Reference proteome</keyword>
<dbReference type="InterPro" id="IPR032466">
    <property type="entry name" value="Metal_Hydrolase"/>
</dbReference>
<evidence type="ECO:0000313" key="2">
    <source>
        <dbReference type="EMBL" id="MVZ96229.1"/>
    </source>
</evidence>
<dbReference type="GO" id="GO:0070573">
    <property type="term" value="F:metallodipeptidase activity"/>
    <property type="evidence" value="ECO:0007669"/>
    <property type="project" value="InterPro"/>
</dbReference>
<dbReference type="InterPro" id="IPR008257">
    <property type="entry name" value="Pept_M19"/>
</dbReference>
<accession>A0A6I4LTR5</accession>
<dbReference type="OrthoDB" id="9804920at2"/>
<feature type="chain" id="PRO_5026356715" evidence="1">
    <location>
        <begin position="26"/>
        <end position="405"/>
    </location>
</feature>
<organism evidence="2 3">
    <name type="scientific">Sphingorhabdus profundilacus</name>
    <dbReference type="NCBI Taxonomy" id="2509718"/>
    <lineage>
        <taxon>Bacteria</taxon>
        <taxon>Pseudomonadati</taxon>
        <taxon>Pseudomonadota</taxon>
        <taxon>Alphaproteobacteria</taxon>
        <taxon>Sphingomonadales</taxon>
        <taxon>Sphingomonadaceae</taxon>
        <taxon>Sphingorhabdus</taxon>
    </lineage>
</organism>
<reference evidence="2 3" key="1">
    <citation type="submission" date="2019-01" db="EMBL/GenBank/DDBJ databases">
        <title>Sphingorhabdus lacus sp.nov., isolated from an oligotrophic freshwater lake.</title>
        <authorList>
            <person name="Park M."/>
        </authorList>
    </citation>
    <scope>NUCLEOTIDE SEQUENCE [LARGE SCALE GENOMIC DNA]</scope>
    <source>
        <strain evidence="2 3">IMCC26285</strain>
    </source>
</reference>
<dbReference type="EMBL" id="SDWJ01000001">
    <property type="protein sequence ID" value="MVZ96229.1"/>
    <property type="molecule type" value="Genomic_DNA"/>
</dbReference>
<protein>
    <submittedName>
        <fullName evidence="2">Membrane dipeptidase</fullName>
    </submittedName>
</protein>
<sequence>MTLNLRRIVTVSALALIAAAVPASAATPEETAREVLSKTPVIDGHNDTPHQIAELFDRDFSKFDLKGLSPDILAKTHTDIPTLRAGFLGGQFWSVYVDAALPKHEAVTRTVEQIDVVRQMIARYPDVFVYADTAATAEAAMKKGKIASLIGMEGGHSIGSSLEILRQMHALGARYMTITHSLTTDWADSATDAPKHDGLSPFGFEVIAEMNRLGMIVDLSHVSEATMHDVLDKTRAPVLFTHSNARAVTPHPRNVPDSVLKRLPQNGGVVMVTFVPGFTSPERRQWEYDRSAVAGRAKLEFTGNPEGEKAAVATWIAAHPQPKATLAQVADHIDHIRKVAGIDHIGIGGDFGGVDELPVGLENVSTYPALFAELVRRGYSKTDLAKIAQGNALRVMRGVEAAAEK</sequence>
<evidence type="ECO:0000256" key="1">
    <source>
        <dbReference type="SAM" id="SignalP"/>
    </source>
</evidence>
<gene>
    <name evidence="2" type="ORF">EUU23_00750</name>
</gene>
<feature type="signal peptide" evidence="1">
    <location>
        <begin position="1"/>
        <end position="25"/>
    </location>
</feature>
<comment type="caution">
    <text evidence="2">The sequence shown here is derived from an EMBL/GenBank/DDBJ whole genome shotgun (WGS) entry which is preliminary data.</text>
</comment>
<keyword evidence="1" id="KW-0732">Signal</keyword>
<dbReference type="AlphaFoldDB" id="A0A6I4LTR5"/>
<evidence type="ECO:0000313" key="3">
    <source>
        <dbReference type="Proteomes" id="UP000471147"/>
    </source>
</evidence>